<keyword evidence="3" id="KW-1185">Reference proteome</keyword>
<feature type="transmembrane region" description="Helical" evidence="1">
    <location>
        <begin position="21"/>
        <end position="42"/>
    </location>
</feature>
<dbReference type="RefSeq" id="WP_243992502.1">
    <property type="nucleotide sequence ID" value="NZ_JALHLE010000009.1"/>
</dbReference>
<proteinExistence type="predicted"/>
<evidence type="ECO:0000256" key="1">
    <source>
        <dbReference type="SAM" id="Phobius"/>
    </source>
</evidence>
<feature type="transmembrane region" description="Helical" evidence="1">
    <location>
        <begin position="62"/>
        <end position="92"/>
    </location>
</feature>
<sequence length="280" mass="29048">MKFDSNRAWLDAMAAVSANRHVLLAVAGVFFLLPTLLSTVFLTDVQTQMLQSVSKPEVFEAIFAQNLGLFLGFGIGGMLVQGVGYLTVMALLSDRGRLTVGEAIMVAFRALPSLIGVALLSMVGLSAAMMAFGVVLGGIVGLVAGVGVASVLVAVAMAVLMIYLSVKLSLVVPVVINDGIGNPVAAMARSWRLTRHNSLRLFGFFLLLMIAYLAIAFMVTVVVVGPAALLLGEGQALTLLGGVISGAISAVASVILTAVLAYTHRQLAGPLAGTISQTFE</sequence>
<protein>
    <submittedName>
        <fullName evidence="2">Lipoyltransferase</fullName>
    </submittedName>
</protein>
<feature type="transmembrane region" description="Helical" evidence="1">
    <location>
        <begin position="236"/>
        <end position="262"/>
    </location>
</feature>
<keyword evidence="1" id="KW-0812">Transmembrane</keyword>
<feature type="transmembrane region" description="Helical" evidence="1">
    <location>
        <begin position="142"/>
        <end position="164"/>
    </location>
</feature>
<dbReference type="EMBL" id="JALHLE010000009">
    <property type="protein sequence ID" value="MCJ2178444.1"/>
    <property type="molecule type" value="Genomic_DNA"/>
</dbReference>
<accession>A0ABT0B078</accession>
<evidence type="ECO:0000313" key="3">
    <source>
        <dbReference type="Proteomes" id="UP001162880"/>
    </source>
</evidence>
<name>A0ABT0B078_9SPHN</name>
<gene>
    <name evidence="2" type="ORF">MTR64_07700</name>
</gene>
<feature type="transmembrane region" description="Helical" evidence="1">
    <location>
        <begin position="199"/>
        <end position="224"/>
    </location>
</feature>
<evidence type="ECO:0000313" key="2">
    <source>
        <dbReference type="EMBL" id="MCJ2178444.1"/>
    </source>
</evidence>
<reference evidence="2" key="1">
    <citation type="submission" date="2022-03" db="EMBL/GenBank/DDBJ databases">
        <title>Identification of a novel bacterium isolated from mangrove sediments.</title>
        <authorList>
            <person name="Pan X."/>
        </authorList>
    </citation>
    <scope>NUCLEOTIDE SEQUENCE</scope>
    <source>
        <strain evidence="2">B2580</strain>
    </source>
</reference>
<keyword evidence="1" id="KW-0472">Membrane</keyword>
<dbReference type="Proteomes" id="UP001162880">
    <property type="component" value="Unassembled WGS sequence"/>
</dbReference>
<organism evidence="2 3">
    <name type="scientific">Novosphingobium album</name>
    <name type="common">ex Hu et al. 2023</name>
    <dbReference type="NCBI Taxonomy" id="2930093"/>
    <lineage>
        <taxon>Bacteria</taxon>
        <taxon>Pseudomonadati</taxon>
        <taxon>Pseudomonadota</taxon>
        <taxon>Alphaproteobacteria</taxon>
        <taxon>Sphingomonadales</taxon>
        <taxon>Sphingomonadaceae</taxon>
        <taxon>Novosphingobium</taxon>
    </lineage>
</organism>
<comment type="caution">
    <text evidence="2">The sequence shown here is derived from an EMBL/GenBank/DDBJ whole genome shotgun (WGS) entry which is preliminary data.</text>
</comment>
<feature type="transmembrane region" description="Helical" evidence="1">
    <location>
        <begin position="113"/>
        <end position="136"/>
    </location>
</feature>
<keyword evidence="1" id="KW-1133">Transmembrane helix</keyword>